<evidence type="ECO:0000256" key="1">
    <source>
        <dbReference type="SAM" id="MobiDB-lite"/>
    </source>
</evidence>
<protein>
    <submittedName>
        <fullName evidence="2">Uncharacterized protein</fullName>
    </submittedName>
</protein>
<name>A0AAE1VBL2_9SOLA</name>
<feature type="region of interest" description="Disordered" evidence="1">
    <location>
        <begin position="161"/>
        <end position="198"/>
    </location>
</feature>
<organism evidence="2 3">
    <name type="scientific">Anisodus tanguticus</name>
    <dbReference type="NCBI Taxonomy" id="243964"/>
    <lineage>
        <taxon>Eukaryota</taxon>
        <taxon>Viridiplantae</taxon>
        <taxon>Streptophyta</taxon>
        <taxon>Embryophyta</taxon>
        <taxon>Tracheophyta</taxon>
        <taxon>Spermatophyta</taxon>
        <taxon>Magnoliopsida</taxon>
        <taxon>eudicotyledons</taxon>
        <taxon>Gunneridae</taxon>
        <taxon>Pentapetalae</taxon>
        <taxon>asterids</taxon>
        <taxon>lamiids</taxon>
        <taxon>Solanales</taxon>
        <taxon>Solanaceae</taxon>
        <taxon>Solanoideae</taxon>
        <taxon>Hyoscyameae</taxon>
        <taxon>Anisodus</taxon>
    </lineage>
</organism>
<feature type="compositionally biased region" description="Basic residues" evidence="1">
    <location>
        <begin position="165"/>
        <end position="175"/>
    </location>
</feature>
<evidence type="ECO:0000313" key="2">
    <source>
        <dbReference type="EMBL" id="KAK4355404.1"/>
    </source>
</evidence>
<accession>A0AAE1VBL2</accession>
<dbReference type="PANTHER" id="PTHR33167">
    <property type="entry name" value="TRANSCRIPTION FACTOR, PUTATIVE (DUF863)-RELATED"/>
    <property type="match status" value="1"/>
</dbReference>
<dbReference type="EMBL" id="JAVYJV010000013">
    <property type="protein sequence ID" value="KAK4355404.1"/>
    <property type="molecule type" value="Genomic_DNA"/>
</dbReference>
<comment type="caution">
    <text evidence="2">The sequence shown here is derived from an EMBL/GenBank/DDBJ whole genome shotgun (WGS) entry which is preliminary data.</text>
</comment>
<gene>
    <name evidence="2" type="ORF">RND71_024375</name>
</gene>
<reference evidence="2" key="1">
    <citation type="submission" date="2023-12" db="EMBL/GenBank/DDBJ databases">
        <title>Genome assembly of Anisodus tanguticus.</title>
        <authorList>
            <person name="Wang Y.-J."/>
        </authorList>
    </citation>
    <scope>NUCLEOTIDE SEQUENCE</scope>
    <source>
        <strain evidence="2">KB-2021</strain>
        <tissue evidence="2">Leaf</tissue>
    </source>
</reference>
<dbReference type="Proteomes" id="UP001291623">
    <property type="component" value="Unassembled WGS sequence"/>
</dbReference>
<dbReference type="AlphaFoldDB" id="A0AAE1VBL2"/>
<evidence type="ECO:0000313" key="3">
    <source>
        <dbReference type="Proteomes" id="UP001291623"/>
    </source>
</evidence>
<proteinExistence type="predicted"/>
<feature type="region of interest" description="Disordered" evidence="1">
    <location>
        <begin position="121"/>
        <end position="142"/>
    </location>
</feature>
<keyword evidence="3" id="KW-1185">Reference proteome</keyword>
<dbReference type="PANTHER" id="PTHR33167:SF33">
    <property type="entry name" value="MYB-CC TYPE TRANSCRIPTION FACTOR LHEQLE-CONTAINING DOMAIN-CONTAINING PROTEIN"/>
    <property type="match status" value="1"/>
</dbReference>
<sequence>MDRIVELKSSTEFIKRTVLMHEDIFKQQVKELHRLYNLQRKLMLGLKNEMSKKEDTKVISHKSMINNTPQNLSTWQEPRREIGFNSINLYGLTDDQQRERSGSCSGENSKILIPIRGLNLEMPADQEGTSTSNYEHEKSSKMRNINRCDEETDVELTLSIGPSNSKKRLKSHMHHKEKEISFSNSAKLENEVENPYAS</sequence>